<dbReference type="AlphaFoldDB" id="A0A4U0H2N8"/>
<dbReference type="GO" id="GO:0006644">
    <property type="term" value="P:phospholipid metabolic process"/>
    <property type="evidence" value="ECO:0007669"/>
    <property type="project" value="TreeGrafter"/>
</dbReference>
<dbReference type="OrthoDB" id="384721at2"/>
<evidence type="ECO:0000313" key="4">
    <source>
        <dbReference type="Proteomes" id="UP000309872"/>
    </source>
</evidence>
<keyword evidence="1" id="KW-0812">Transmembrane</keyword>
<evidence type="ECO:0000256" key="1">
    <source>
        <dbReference type="SAM" id="Phobius"/>
    </source>
</evidence>
<dbReference type="GO" id="GO:0070291">
    <property type="term" value="P:N-acylethanolamine metabolic process"/>
    <property type="evidence" value="ECO:0007669"/>
    <property type="project" value="TreeGrafter"/>
</dbReference>
<dbReference type="Gene3D" id="3.20.20.190">
    <property type="entry name" value="Phosphatidylinositol (PI) phosphodiesterase"/>
    <property type="match status" value="1"/>
</dbReference>
<dbReference type="InterPro" id="IPR030395">
    <property type="entry name" value="GP_PDE_dom"/>
</dbReference>
<keyword evidence="1" id="KW-1133">Transmembrane helix</keyword>
<dbReference type="Proteomes" id="UP000309872">
    <property type="component" value="Unassembled WGS sequence"/>
</dbReference>
<keyword evidence="4" id="KW-1185">Reference proteome</keyword>
<dbReference type="InterPro" id="IPR017946">
    <property type="entry name" value="PLC-like_Pdiesterase_TIM-brl"/>
</dbReference>
<name>A0A4U0H2N8_9SPHI</name>
<dbReference type="PROSITE" id="PS51704">
    <property type="entry name" value="GP_PDE"/>
    <property type="match status" value="1"/>
</dbReference>
<dbReference type="PANTHER" id="PTHR46320">
    <property type="entry name" value="GLYCEROPHOSPHODIESTER PHOSPHODIESTERASE 1"/>
    <property type="match status" value="1"/>
</dbReference>
<dbReference type="Pfam" id="PF03009">
    <property type="entry name" value="GDPD"/>
    <property type="match status" value="1"/>
</dbReference>
<dbReference type="SUPFAM" id="SSF51695">
    <property type="entry name" value="PLC-like phosphodiesterases"/>
    <property type="match status" value="1"/>
</dbReference>
<dbReference type="GO" id="GO:0008889">
    <property type="term" value="F:glycerophosphodiester phosphodiesterase activity"/>
    <property type="evidence" value="ECO:0007669"/>
    <property type="project" value="TreeGrafter"/>
</dbReference>
<dbReference type="PANTHER" id="PTHR46320:SF1">
    <property type="entry name" value="GLYCEROPHOSPHODIESTER PHOSPHODIESTERASE 1"/>
    <property type="match status" value="1"/>
</dbReference>
<dbReference type="CDD" id="cd08566">
    <property type="entry name" value="GDPD_AtGDE_like"/>
    <property type="match status" value="1"/>
</dbReference>
<comment type="caution">
    <text evidence="3">The sequence shown here is derived from an EMBL/GenBank/DDBJ whole genome shotgun (WGS) entry which is preliminary data.</text>
</comment>
<feature type="transmembrane region" description="Helical" evidence="1">
    <location>
        <begin position="6"/>
        <end position="24"/>
    </location>
</feature>
<sequence length="286" mass="32903">MTTFFSYIRLIWIISGLMYTTVYAQSTRLLAKLEQKNLHFAAHRGSHQQFPENSVPAIQEAISLGITIVELDVRSTKDGVLILMHDKTVDRTTTGKGKVSELTYAEIQQLQLRETPQGIASKYHIPTLQEALGLCKGKIILDIDFKEERKEYIAQTYELIANEGMEDEVLFFLYDHQEMEQVYRLNPKITLFPRARSMKDISEILQSKRTHIIHIDESFDAVEQLAALRSQGVYLWINSLGEMDKQAAEKGSAVYQSFLKKYPYVTIIQTDNPALWSKTRTTYKNN</sequence>
<dbReference type="GO" id="GO:0005886">
    <property type="term" value="C:plasma membrane"/>
    <property type="evidence" value="ECO:0007669"/>
    <property type="project" value="TreeGrafter"/>
</dbReference>
<proteinExistence type="predicted"/>
<keyword evidence="1" id="KW-0472">Membrane</keyword>
<evidence type="ECO:0000313" key="3">
    <source>
        <dbReference type="EMBL" id="TJY65870.1"/>
    </source>
</evidence>
<dbReference type="RefSeq" id="WP_136820999.1">
    <property type="nucleotide sequence ID" value="NZ_BMJX01000003.1"/>
</dbReference>
<accession>A0A4U0H2N8</accession>
<reference evidence="3 4" key="1">
    <citation type="submission" date="2019-04" db="EMBL/GenBank/DDBJ databases">
        <title>Sphingobacterium olei sp. nov., isolated from oil-contaminated soil.</title>
        <authorList>
            <person name="Liu B."/>
        </authorList>
    </citation>
    <scope>NUCLEOTIDE SEQUENCE [LARGE SCALE GENOMIC DNA]</scope>
    <source>
        <strain evidence="3 4">Y3L14</strain>
    </source>
</reference>
<gene>
    <name evidence="3" type="ORF">FAZ19_12230</name>
</gene>
<dbReference type="EMBL" id="SUKA01000003">
    <property type="protein sequence ID" value="TJY65870.1"/>
    <property type="molecule type" value="Genomic_DNA"/>
</dbReference>
<protein>
    <submittedName>
        <fullName evidence="3">Glycerophosphodiester phosphodiesterase family protein</fullName>
    </submittedName>
</protein>
<feature type="domain" description="GP-PDE" evidence="2">
    <location>
        <begin position="38"/>
        <end position="280"/>
    </location>
</feature>
<evidence type="ECO:0000259" key="2">
    <source>
        <dbReference type="PROSITE" id="PS51704"/>
    </source>
</evidence>
<organism evidence="3 4">
    <name type="scientific">Sphingobacterium alkalisoli</name>
    <dbReference type="NCBI Taxonomy" id="1874115"/>
    <lineage>
        <taxon>Bacteria</taxon>
        <taxon>Pseudomonadati</taxon>
        <taxon>Bacteroidota</taxon>
        <taxon>Sphingobacteriia</taxon>
        <taxon>Sphingobacteriales</taxon>
        <taxon>Sphingobacteriaceae</taxon>
        <taxon>Sphingobacterium</taxon>
    </lineage>
</organism>
<dbReference type="GO" id="GO:0006580">
    <property type="term" value="P:ethanolamine metabolic process"/>
    <property type="evidence" value="ECO:0007669"/>
    <property type="project" value="TreeGrafter"/>
</dbReference>